<evidence type="ECO:0000313" key="2">
    <source>
        <dbReference type="Proteomes" id="UP001304813"/>
    </source>
</evidence>
<sequence length="113" mass="12634">MSRISDLNKKFEADESSAPFLWNFNKDGKMYSAVYHLEDKQLIATFNSATPNSSTIQVIYLTADLGQKQDDAKLKANQDAIINEVLSQASDNTKTEGNFTFDGIAVSWAYNAW</sequence>
<proteinExistence type="predicted"/>
<name>A0AA86MA51_9CAUD</name>
<dbReference type="EMBL" id="LC779065">
    <property type="protein sequence ID" value="BES79796.1"/>
    <property type="molecule type" value="Genomic_DNA"/>
</dbReference>
<organism evidence="1 2">
    <name type="scientific">Yersinia phage vB_Yru_GN1</name>
    <dbReference type="NCBI Taxonomy" id="3074381"/>
    <lineage>
        <taxon>Viruses</taxon>
        <taxon>Duplodnaviria</taxon>
        <taxon>Heunggongvirae</taxon>
        <taxon>Uroviricota</taxon>
        <taxon>Caudoviricetes</taxon>
        <taxon>Caudoviricetes incertae sedis</taxon>
        <taxon>Sepahanvirus</taxon>
        <taxon>Sepahanvirus vB-Yru-GN1</taxon>
    </lineage>
</organism>
<reference evidence="1 2" key="1">
    <citation type="submission" date="2023-09" db="EMBL/GenBank/DDBJ databases">
        <title>Analysis of phage genome (vB_Yru_GN1) of the bacterium (Yersinia ruckeri).</title>
        <authorList>
            <person name="Ganjoor M.S."/>
            <person name="Bouzari M."/>
            <person name="Soleimani-Delfan A."/>
        </authorList>
    </citation>
    <scope>NUCLEOTIDE SEQUENCE [LARGE SCALE GENOMIC DNA]</scope>
    <source>
        <strain evidence="2">vB_Yru_GN1</strain>
    </source>
</reference>
<keyword evidence="2" id="KW-1185">Reference proteome</keyword>
<dbReference type="Proteomes" id="UP001304813">
    <property type="component" value="Segment"/>
</dbReference>
<protein>
    <submittedName>
        <fullName evidence="1">Structural protein</fullName>
    </submittedName>
</protein>
<accession>A0AA86MA51</accession>
<evidence type="ECO:0000313" key="1">
    <source>
        <dbReference type="EMBL" id="BES79796.1"/>
    </source>
</evidence>